<protein>
    <submittedName>
        <fullName evidence="1">Uncharacterized protein</fullName>
    </submittedName>
</protein>
<accession>A0ACB0XQI2</accession>
<keyword evidence="2" id="KW-1185">Reference proteome</keyword>
<name>A0ACB0XQI2_MELEN</name>
<evidence type="ECO:0000313" key="1">
    <source>
        <dbReference type="EMBL" id="CAK5012855.1"/>
    </source>
</evidence>
<sequence>MEVGYLLFFAICLCQIQILFSIVDDSKIKEKEGDEIVESKELKSDQEKNNE</sequence>
<comment type="caution">
    <text evidence="1">The sequence shown here is derived from an EMBL/GenBank/DDBJ whole genome shotgun (WGS) entry which is preliminary data.</text>
</comment>
<evidence type="ECO:0000313" key="2">
    <source>
        <dbReference type="Proteomes" id="UP001497535"/>
    </source>
</evidence>
<organism evidence="1 2">
    <name type="scientific">Meloidogyne enterolobii</name>
    <name type="common">Root-knot nematode worm</name>
    <name type="synonym">Meloidogyne mayaguensis</name>
    <dbReference type="NCBI Taxonomy" id="390850"/>
    <lineage>
        <taxon>Eukaryota</taxon>
        <taxon>Metazoa</taxon>
        <taxon>Ecdysozoa</taxon>
        <taxon>Nematoda</taxon>
        <taxon>Chromadorea</taxon>
        <taxon>Rhabditida</taxon>
        <taxon>Tylenchina</taxon>
        <taxon>Tylenchomorpha</taxon>
        <taxon>Tylenchoidea</taxon>
        <taxon>Meloidogynidae</taxon>
        <taxon>Meloidogyninae</taxon>
        <taxon>Meloidogyne</taxon>
    </lineage>
</organism>
<proteinExistence type="predicted"/>
<reference evidence="1" key="1">
    <citation type="submission" date="2023-11" db="EMBL/GenBank/DDBJ databases">
        <authorList>
            <person name="Poullet M."/>
        </authorList>
    </citation>
    <scope>NUCLEOTIDE SEQUENCE</scope>
    <source>
        <strain evidence="1">E1834</strain>
    </source>
</reference>
<dbReference type="Proteomes" id="UP001497535">
    <property type="component" value="Unassembled WGS sequence"/>
</dbReference>
<gene>
    <name evidence="1" type="ORF">MENTE1834_LOCUS2243</name>
</gene>
<dbReference type="EMBL" id="CAVMJV010000002">
    <property type="protein sequence ID" value="CAK5012855.1"/>
    <property type="molecule type" value="Genomic_DNA"/>
</dbReference>